<dbReference type="EMBL" id="CP106735">
    <property type="protein sequence ID" value="UXX78121.1"/>
    <property type="molecule type" value="Genomic_DNA"/>
</dbReference>
<proteinExistence type="predicted"/>
<keyword evidence="1" id="KW-0472">Membrane</keyword>
<evidence type="ECO:0000313" key="2">
    <source>
        <dbReference type="EMBL" id="UXX78121.1"/>
    </source>
</evidence>
<gene>
    <name evidence="2" type="ORF">N7E81_12205</name>
</gene>
<protein>
    <submittedName>
        <fullName evidence="2">Uncharacterized protein</fullName>
    </submittedName>
</protein>
<name>A0ABY6CW26_9BACT</name>
<organism evidence="2 3">
    <name type="scientific">Reichenbachiella carrageenanivorans</name>
    <dbReference type="NCBI Taxonomy" id="2979869"/>
    <lineage>
        <taxon>Bacteria</taxon>
        <taxon>Pseudomonadati</taxon>
        <taxon>Bacteroidota</taxon>
        <taxon>Cytophagia</taxon>
        <taxon>Cytophagales</taxon>
        <taxon>Reichenbachiellaceae</taxon>
        <taxon>Reichenbachiella</taxon>
    </lineage>
</organism>
<dbReference type="Proteomes" id="UP001062165">
    <property type="component" value="Chromosome"/>
</dbReference>
<reference evidence="2" key="1">
    <citation type="submission" date="2022-10" db="EMBL/GenBank/DDBJ databases">
        <title>Comparative genomics and taxonomic characterization of three novel marine species of genus Reichenbachiella exhibiting antioxidant and polysaccharide degradation activities.</title>
        <authorList>
            <person name="Muhammad N."/>
            <person name="Lee Y.-J."/>
            <person name="Ko J."/>
            <person name="Kim S.-G."/>
        </authorList>
    </citation>
    <scope>NUCLEOTIDE SEQUENCE</scope>
    <source>
        <strain evidence="2">Wsw4-B4</strain>
    </source>
</reference>
<keyword evidence="3" id="KW-1185">Reference proteome</keyword>
<keyword evidence="1" id="KW-0812">Transmembrane</keyword>
<keyword evidence="1" id="KW-1133">Transmembrane helix</keyword>
<feature type="transmembrane region" description="Helical" evidence="1">
    <location>
        <begin position="9"/>
        <end position="26"/>
    </location>
</feature>
<accession>A0ABY6CW26</accession>
<sequence>MTKEKLLKILYWVLFGGAALFLYFSVRTQFYQLEYSLVALAFWGGAYFLNRFVKKEETEDQ</sequence>
<evidence type="ECO:0000256" key="1">
    <source>
        <dbReference type="SAM" id="Phobius"/>
    </source>
</evidence>
<feature type="transmembrane region" description="Helical" evidence="1">
    <location>
        <begin position="32"/>
        <end position="49"/>
    </location>
</feature>
<dbReference type="RefSeq" id="WP_263049867.1">
    <property type="nucleotide sequence ID" value="NZ_CP106735.1"/>
</dbReference>
<evidence type="ECO:0000313" key="3">
    <source>
        <dbReference type="Proteomes" id="UP001062165"/>
    </source>
</evidence>